<feature type="transmembrane region" description="Helical" evidence="1">
    <location>
        <begin position="237"/>
        <end position="256"/>
    </location>
</feature>
<dbReference type="PANTHER" id="PTHR36716:SF2">
    <property type="entry name" value="F3H9.20 PROTEIN"/>
    <property type="match status" value="1"/>
</dbReference>
<evidence type="ECO:0000313" key="3">
    <source>
        <dbReference type="Proteomes" id="UP001141806"/>
    </source>
</evidence>
<sequence length="382" mass="41997">MAALLASAPALVFPSKPRISPIRNVVNCSSPSLRFSYSSSNMKFRIGSVKCQAIGESSQISSGRTIYQGIYGPWTVETSDVREVVLYRTGLVTSAASFVIAASTAFLPGTLFREIVEPYLDLLYALGAGGLGLSLFLIHIYVSEIKRTLQALWALGIVGSLGAYLSLAQPVGKSLTLYIVDNPTAVWFIGPLFAALTGLVFKEGLCYGKLEAGVLTFIIPTLLLGHLTSLMDDGVKLGLLGLWMALFVIFATRKFTQPIKDDIGDKSVFMFNVLPESEKQDATTAQKKEDHQDILILWLLHASNVSTHYPPASRCCALGFLIDSILRKFIALSFFCWTRQLYDQFLDTFVIGNLTVNMRLNQGEENRVYIAMFRPGFQTTGE</sequence>
<proteinExistence type="predicted"/>
<evidence type="ECO:0008006" key="4">
    <source>
        <dbReference type="Google" id="ProtNLM"/>
    </source>
</evidence>
<protein>
    <recommendedName>
        <fullName evidence="4">Integral membrane protein</fullName>
    </recommendedName>
</protein>
<dbReference type="EMBL" id="JAMYWD010000004">
    <property type="protein sequence ID" value="KAJ4973143.1"/>
    <property type="molecule type" value="Genomic_DNA"/>
</dbReference>
<reference evidence="2" key="1">
    <citation type="journal article" date="2023" name="Plant J.">
        <title>The genome of the king protea, Protea cynaroides.</title>
        <authorList>
            <person name="Chang J."/>
            <person name="Duong T.A."/>
            <person name="Schoeman C."/>
            <person name="Ma X."/>
            <person name="Roodt D."/>
            <person name="Barker N."/>
            <person name="Li Z."/>
            <person name="Van de Peer Y."/>
            <person name="Mizrachi E."/>
        </authorList>
    </citation>
    <scope>NUCLEOTIDE SEQUENCE</scope>
    <source>
        <tissue evidence="2">Young leaves</tissue>
    </source>
</reference>
<keyword evidence="1" id="KW-0812">Transmembrane</keyword>
<feature type="transmembrane region" description="Helical" evidence="1">
    <location>
        <begin position="122"/>
        <end position="142"/>
    </location>
</feature>
<dbReference type="AlphaFoldDB" id="A0A9Q0KM19"/>
<dbReference type="Pfam" id="PF10063">
    <property type="entry name" value="DUF2301"/>
    <property type="match status" value="1"/>
</dbReference>
<accession>A0A9Q0KM19</accession>
<evidence type="ECO:0000313" key="2">
    <source>
        <dbReference type="EMBL" id="KAJ4973143.1"/>
    </source>
</evidence>
<feature type="transmembrane region" description="Helical" evidence="1">
    <location>
        <begin position="184"/>
        <end position="201"/>
    </location>
</feature>
<feature type="transmembrane region" description="Helical" evidence="1">
    <location>
        <begin position="213"/>
        <end position="231"/>
    </location>
</feature>
<name>A0A9Q0KM19_9MAGN</name>
<organism evidence="2 3">
    <name type="scientific">Protea cynaroides</name>
    <dbReference type="NCBI Taxonomy" id="273540"/>
    <lineage>
        <taxon>Eukaryota</taxon>
        <taxon>Viridiplantae</taxon>
        <taxon>Streptophyta</taxon>
        <taxon>Embryophyta</taxon>
        <taxon>Tracheophyta</taxon>
        <taxon>Spermatophyta</taxon>
        <taxon>Magnoliopsida</taxon>
        <taxon>Proteales</taxon>
        <taxon>Proteaceae</taxon>
        <taxon>Protea</taxon>
    </lineage>
</organism>
<keyword evidence="1" id="KW-1133">Transmembrane helix</keyword>
<dbReference type="InterPro" id="IPR019275">
    <property type="entry name" value="DUF2301"/>
</dbReference>
<feature type="transmembrane region" description="Helical" evidence="1">
    <location>
        <begin position="151"/>
        <end position="172"/>
    </location>
</feature>
<keyword evidence="1" id="KW-0472">Membrane</keyword>
<evidence type="ECO:0000256" key="1">
    <source>
        <dbReference type="SAM" id="Phobius"/>
    </source>
</evidence>
<dbReference type="GO" id="GO:0009507">
    <property type="term" value="C:chloroplast"/>
    <property type="evidence" value="ECO:0007669"/>
    <property type="project" value="TreeGrafter"/>
</dbReference>
<comment type="caution">
    <text evidence="2">The sequence shown here is derived from an EMBL/GenBank/DDBJ whole genome shotgun (WGS) entry which is preliminary data.</text>
</comment>
<keyword evidence="3" id="KW-1185">Reference proteome</keyword>
<gene>
    <name evidence="2" type="ORF">NE237_006317</name>
</gene>
<dbReference type="OrthoDB" id="2020161at2759"/>
<dbReference type="PANTHER" id="PTHR36716">
    <property type="entry name" value="F3H9.20 PROTEIN"/>
    <property type="match status" value="1"/>
</dbReference>
<dbReference type="Proteomes" id="UP001141806">
    <property type="component" value="Unassembled WGS sequence"/>
</dbReference>